<dbReference type="EMBL" id="CADILH010000004">
    <property type="protein sequence ID" value="CAB3932942.1"/>
    <property type="molecule type" value="Genomic_DNA"/>
</dbReference>
<dbReference type="Proteomes" id="UP000494183">
    <property type="component" value="Unassembled WGS sequence"/>
</dbReference>
<dbReference type="AlphaFoldDB" id="A0A6S7F631"/>
<accession>A0A6S7F631</accession>
<evidence type="ECO:0000313" key="2">
    <source>
        <dbReference type="Proteomes" id="UP000494183"/>
    </source>
</evidence>
<proteinExistence type="predicted"/>
<protein>
    <submittedName>
        <fullName evidence="1">Uncharacterized protein</fullName>
    </submittedName>
</protein>
<evidence type="ECO:0000313" key="1">
    <source>
        <dbReference type="EMBL" id="CAB3932942.1"/>
    </source>
</evidence>
<name>A0A6S7F631_9BURK</name>
<organism evidence="1 2">
    <name type="scientific">Achromobacter insolitus</name>
    <dbReference type="NCBI Taxonomy" id="217204"/>
    <lineage>
        <taxon>Bacteria</taxon>
        <taxon>Pseudomonadati</taxon>
        <taxon>Pseudomonadota</taxon>
        <taxon>Betaproteobacteria</taxon>
        <taxon>Burkholderiales</taxon>
        <taxon>Alcaligenaceae</taxon>
        <taxon>Achromobacter</taxon>
    </lineage>
</organism>
<sequence>MRRIRVDVPFRAAIGTIGRVSLNFDHYDSLQVPKASLSIDLGVGACGEAVTASLDVAALRQLVDGMMDVILAVERRQRLDGLQAAV</sequence>
<gene>
    <name evidence="1" type="ORF">LMG6000_03049</name>
</gene>
<keyword evidence="2" id="KW-1185">Reference proteome</keyword>
<reference evidence="1 2" key="1">
    <citation type="submission" date="2020-04" db="EMBL/GenBank/DDBJ databases">
        <authorList>
            <person name="De Canck E."/>
        </authorList>
    </citation>
    <scope>NUCLEOTIDE SEQUENCE [LARGE SCALE GENOMIC DNA]</scope>
    <source>
        <strain evidence="1 2">LMG 6000</strain>
    </source>
</reference>